<comment type="subcellular location">
    <subcellularLocation>
        <location evidence="1">Endomembrane system</location>
        <topology evidence="1">Multi-pass membrane protein</topology>
    </subcellularLocation>
</comment>
<evidence type="ECO:0000313" key="7">
    <source>
        <dbReference type="EMBL" id="GAA4604247.1"/>
    </source>
</evidence>
<evidence type="ECO:0000256" key="4">
    <source>
        <dbReference type="ARBA" id="ARBA00023136"/>
    </source>
</evidence>
<feature type="transmembrane region" description="Helical" evidence="5">
    <location>
        <begin position="42"/>
        <end position="58"/>
    </location>
</feature>
<proteinExistence type="predicted"/>
<evidence type="ECO:0000256" key="3">
    <source>
        <dbReference type="ARBA" id="ARBA00022989"/>
    </source>
</evidence>
<protein>
    <recommendedName>
        <fullName evidence="6">DUF202 domain-containing protein</fullName>
    </recommendedName>
</protein>
<gene>
    <name evidence="7" type="ORF">GCM10023195_14400</name>
</gene>
<comment type="caution">
    <text evidence="7">The sequence shown here is derived from an EMBL/GenBank/DDBJ whole genome shotgun (WGS) entry which is preliminary data.</text>
</comment>
<keyword evidence="3 5" id="KW-1133">Transmembrane helix</keyword>
<dbReference type="RefSeq" id="WP_345350233.1">
    <property type="nucleotide sequence ID" value="NZ_BAABHJ010000003.1"/>
</dbReference>
<dbReference type="EMBL" id="BAABHJ010000003">
    <property type="protein sequence ID" value="GAA4604247.1"/>
    <property type="molecule type" value="Genomic_DNA"/>
</dbReference>
<evidence type="ECO:0000313" key="8">
    <source>
        <dbReference type="Proteomes" id="UP001500212"/>
    </source>
</evidence>
<evidence type="ECO:0000256" key="5">
    <source>
        <dbReference type="SAM" id="Phobius"/>
    </source>
</evidence>
<evidence type="ECO:0000259" key="6">
    <source>
        <dbReference type="Pfam" id="PF02656"/>
    </source>
</evidence>
<dbReference type="Pfam" id="PF02656">
    <property type="entry name" value="DUF202"/>
    <property type="match status" value="1"/>
</dbReference>
<feature type="transmembrane region" description="Helical" evidence="5">
    <location>
        <begin position="70"/>
        <end position="90"/>
    </location>
</feature>
<keyword evidence="2 5" id="KW-0812">Transmembrane</keyword>
<keyword evidence="4 5" id="KW-0472">Membrane</keyword>
<reference evidence="8" key="1">
    <citation type="journal article" date="2019" name="Int. J. Syst. Evol. Microbiol.">
        <title>The Global Catalogue of Microorganisms (GCM) 10K type strain sequencing project: providing services to taxonomists for standard genome sequencing and annotation.</title>
        <authorList>
            <consortium name="The Broad Institute Genomics Platform"/>
            <consortium name="The Broad Institute Genome Sequencing Center for Infectious Disease"/>
            <person name="Wu L."/>
            <person name="Ma J."/>
        </authorList>
    </citation>
    <scope>NUCLEOTIDE SEQUENCE [LARGE SCALE GENOMIC DNA]</scope>
    <source>
        <strain evidence="8">JCM 17938</strain>
    </source>
</reference>
<evidence type="ECO:0000256" key="2">
    <source>
        <dbReference type="ARBA" id="ARBA00022692"/>
    </source>
</evidence>
<sequence>MTPASRPDRDPGLATERTRLAWTRTAVAVTALDIAITKADPVIGLPVLAVTSVFWVVCRRRGPYGAPWRFMLATGAIVGVCAAALVAVLFGGHVSH</sequence>
<keyword evidence="8" id="KW-1185">Reference proteome</keyword>
<feature type="domain" description="DUF202" evidence="6">
    <location>
        <begin position="10"/>
        <end position="87"/>
    </location>
</feature>
<name>A0ABP8TF73_9ACTN</name>
<accession>A0ABP8TF73</accession>
<dbReference type="Proteomes" id="UP001500212">
    <property type="component" value="Unassembled WGS sequence"/>
</dbReference>
<evidence type="ECO:0000256" key="1">
    <source>
        <dbReference type="ARBA" id="ARBA00004127"/>
    </source>
</evidence>
<organism evidence="7 8">
    <name type="scientific">Actinoallomurus liliacearum</name>
    <dbReference type="NCBI Taxonomy" id="1080073"/>
    <lineage>
        <taxon>Bacteria</taxon>
        <taxon>Bacillati</taxon>
        <taxon>Actinomycetota</taxon>
        <taxon>Actinomycetes</taxon>
        <taxon>Streptosporangiales</taxon>
        <taxon>Thermomonosporaceae</taxon>
        <taxon>Actinoallomurus</taxon>
    </lineage>
</organism>
<dbReference type="InterPro" id="IPR003807">
    <property type="entry name" value="DUF202"/>
</dbReference>